<sequence>MDSVSLPGTSFDFAGKWFSSTAHGDSCVIKASASASNGQVAGSPSGKSDKACTSDVFTRMKRMKHTSPAAMDSRCFRTKVRSDARPKRYQRRHNSAASW</sequence>
<evidence type="ECO:0000313" key="3">
    <source>
        <dbReference type="Proteomes" id="UP000198211"/>
    </source>
</evidence>
<feature type="region of interest" description="Disordered" evidence="1">
    <location>
        <begin position="80"/>
        <end position="99"/>
    </location>
</feature>
<dbReference type="EMBL" id="NBNE01003341">
    <property type="protein sequence ID" value="OWZ07936.1"/>
    <property type="molecule type" value="Genomic_DNA"/>
</dbReference>
<dbReference type="Proteomes" id="UP000198211">
    <property type="component" value="Unassembled WGS sequence"/>
</dbReference>
<reference evidence="3" key="1">
    <citation type="submission" date="2017-03" db="EMBL/GenBank/DDBJ databases">
        <title>Phytopthora megakarya and P. palmivora, two closely related causual agents of cacao black pod achieved similar genome size and gene model numbers by different mechanisms.</title>
        <authorList>
            <person name="Ali S."/>
            <person name="Shao J."/>
            <person name="Larry D.J."/>
            <person name="Kronmiller B."/>
            <person name="Shen D."/>
            <person name="Strem M.D."/>
            <person name="Melnick R.L."/>
            <person name="Guiltinan M.J."/>
            <person name="Tyler B.M."/>
            <person name="Meinhardt L.W."/>
            <person name="Bailey B.A."/>
        </authorList>
    </citation>
    <scope>NUCLEOTIDE SEQUENCE [LARGE SCALE GENOMIC DNA]</scope>
    <source>
        <strain evidence="3">zdho120</strain>
    </source>
</reference>
<gene>
    <name evidence="2" type="ORF">PHMEG_00019601</name>
</gene>
<dbReference type="AlphaFoldDB" id="A0A225VR37"/>
<comment type="caution">
    <text evidence="2">The sequence shown here is derived from an EMBL/GenBank/DDBJ whole genome shotgun (WGS) entry which is preliminary data.</text>
</comment>
<organism evidence="2 3">
    <name type="scientific">Phytophthora megakarya</name>
    <dbReference type="NCBI Taxonomy" id="4795"/>
    <lineage>
        <taxon>Eukaryota</taxon>
        <taxon>Sar</taxon>
        <taxon>Stramenopiles</taxon>
        <taxon>Oomycota</taxon>
        <taxon>Peronosporomycetes</taxon>
        <taxon>Peronosporales</taxon>
        <taxon>Peronosporaceae</taxon>
        <taxon>Phytophthora</taxon>
    </lineage>
</organism>
<feature type="compositionally biased region" description="Basic residues" evidence="1">
    <location>
        <begin position="87"/>
        <end position="99"/>
    </location>
</feature>
<keyword evidence="3" id="KW-1185">Reference proteome</keyword>
<protein>
    <submittedName>
        <fullName evidence="2">Uncharacterized protein</fullName>
    </submittedName>
</protein>
<name>A0A225VR37_9STRA</name>
<proteinExistence type="predicted"/>
<accession>A0A225VR37</accession>
<evidence type="ECO:0000313" key="2">
    <source>
        <dbReference type="EMBL" id="OWZ07936.1"/>
    </source>
</evidence>
<evidence type="ECO:0000256" key="1">
    <source>
        <dbReference type="SAM" id="MobiDB-lite"/>
    </source>
</evidence>